<proteinExistence type="predicted"/>
<reference evidence="1 2" key="1">
    <citation type="journal article" date="2023" name="Nucleic Acids Res.">
        <title>The hologenome of Daphnia magna reveals possible DNA methylation and microbiome-mediated evolution of the host genome.</title>
        <authorList>
            <person name="Chaturvedi A."/>
            <person name="Li X."/>
            <person name="Dhandapani V."/>
            <person name="Marshall H."/>
            <person name="Kissane S."/>
            <person name="Cuenca-Cambronero M."/>
            <person name="Asole G."/>
            <person name="Calvet F."/>
            <person name="Ruiz-Romero M."/>
            <person name="Marangio P."/>
            <person name="Guigo R."/>
            <person name="Rago D."/>
            <person name="Mirbahai L."/>
            <person name="Eastwood N."/>
            <person name="Colbourne J.K."/>
            <person name="Zhou J."/>
            <person name="Mallon E."/>
            <person name="Orsini L."/>
        </authorList>
    </citation>
    <scope>NUCLEOTIDE SEQUENCE [LARGE SCALE GENOMIC DNA]</scope>
    <source>
        <strain evidence="1">LRV0_1</strain>
    </source>
</reference>
<dbReference type="Proteomes" id="UP001234178">
    <property type="component" value="Unassembled WGS sequence"/>
</dbReference>
<sequence length="67" mass="7277">MWYADAKSFFVCEKEMVARGSADGLVRIVGGASQIERPVVDGSRTALSSRPVECFNRVLSSTNVLVL</sequence>
<evidence type="ECO:0000313" key="1">
    <source>
        <dbReference type="EMBL" id="KAK4036276.1"/>
    </source>
</evidence>
<gene>
    <name evidence="1" type="ORF">OUZ56_028338</name>
</gene>
<keyword evidence="2" id="KW-1185">Reference proteome</keyword>
<organism evidence="1 2">
    <name type="scientific">Daphnia magna</name>
    <dbReference type="NCBI Taxonomy" id="35525"/>
    <lineage>
        <taxon>Eukaryota</taxon>
        <taxon>Metazoa</taxon>
        <taxon>Ecdysozoa</taxon>
        <taxon>Arthropoda</taxon>
        <taxon>Crustacea</taxon>
        <taxon>Branchiopoda</taxon>
        <taxon>Diplostraca</taxon>
        <taxon>Cladocera</taxon>
        <taxon>Anomopoda</taxon>
        <taxon>Daphniidae</taxon>
        <taxon>Daphnia</taxon>
    </lineage>
</organism>
<evidence type="ECO:0000313" key="2">
    <source>
        <dbReference type="Proteomes" id="UP001234178"/>
    </source>
</evidence>
<accession>A0ABR0B3J7</accession>
<comment type="caution">
    <text evidence="1">The sequence shown here is derived from an EMBL/GenBank/DDBJ whole genome shotgun (WGS) entry which is preliminary data.</text>
</comment>
<name>A0ABR0B3J7_9CRUS</name>
<dbReference type="EMBL" id="JAOYFB010000040">
    <property type="protein sequence ID" value="KAK4036276.1"/>
    <property type="molecule type" value="Genomic_DNA"/>
</dbReference>
<protein>
    <submittedName>
        <fullName evidence="1">Uncharacterized protein</fullName>
    </submittedName>
</protein>